<keyword evidence="3" id="KW-1185">Reference proteome</keyword>
<feature type="region of interest" description="Disordered" evidence="1">
    <location>
        <begin position="17"/>
        <end position="99"/>
    </location>
</feature>
<dbReference type="OrthoDB" id="3359339at2759"/>
<evidence type="ECO:0000313" key="3">
    <source>
        <dbReference type="Proteomes" id="UP000800038"/>
    </source>
</evidence>
<gene>
    <name evidence="2" type="ORF">EJ02DRAFT_503708</name>
</gene>
<reference evidence="2" key="1">
    <citation type="journal article" date="2020" name="Stud. Mycol.">
        <title>101 Dothideomycetes genomes: a test case for predicting lifestyles and emergence of pathogens.</title>
        <authorList>
            <person name="Haridas S."/>
            <person name="Albert R."/>
            <person name="Binder M."/>
            <person name="Bloem J."/>
            <person name="Labutti K."/>
            <person name="Salamov A."/>
            <person name="Andreopoulos B."/>
            <person name="Baker S."/>
            <person name="Barry K."/>
            <person name="Bills G."/>
            <person name="Bluhm B."/>
            <person name="Cannon C."/>
            <person name="Castanera R."/>
            <person name="Culley D."/>
            <person name="Daum C."/>
            <person name="Ezra D."/>
            <person name="Gonzalez J."/>
            <person name="Henrissat B."/>
            <person name="Kuo A."/>
            <person name="Liang C."/>
            <person name="Lipzen A."/>
            <person name="Lutzoni F."/>
            <person name="Magnuson J."/>
            <person name="Mondo S."/>
            <person name="Nolan M."/>
            <person name="Ohm R."/>
            <person name="Pangilinan J."/>
            <person name="Park H.-J."/>
            <person name="Ramirez L."/>
            <person name="Alfaro M."/>
            <person name="Sun H."/>
            <person name="Tritt A."/>
            <person name="Yoshinaga Y."/>
            <person name="Zwiers L.-H."/>
            <person name="Turgeon B."/>
            <person name="Goodwin S."/>
            <person name="Spatafora J."/>
            <person name="Crous P."/>
            <person name="Grigoriev I."/>
        </authorList>
    </citation>
    <scope>NUCLEOTIDE SEQUENCE</scope>
    <source>
        <strain evidence="2">CBS 161.51</strain>
    </source>
</reference>
<dbReference type="EMBL" id="ML976052">
    <property type="protein sequence ID" value="KAF1941144.1"/>
    <property type="molecule type" value="Genomic_DNA"/>
</dbReference>
<dbReference type="Proteomes" id="UP000800038">
    <property type="component" value="Unassembled WGS sequence"/>
</dbReference>
<proteinExistence type="predicted"/>
<sequence length="119" mass="12398">MTETNLSDVNKIAQQAEKELNSTAAVHGHSGSDSTRESGVDQSVENKFPGAKVTYGSAASGQGNNREIPLSEGGDIKANGQPTKAGDFARGGVGAPEARDQKYVETHGGDDEIRGNVRN</sequence>
<evidence type="ECO:0000256" key="1">
    <source>
        <dbReference type="SAM" id="MobiDB-lite"/>
    </source>
</evidence>
<protein>
    <submittedName>
        <fullName evidence="2">Uncharacterized protein</fullName>
    </submittedName>
</protein>
<dbReference type="AlphaFoldDB" id="A0A6A5SNB8"/>
<name>A0A6A5SNB8_9PLEO</name>
<accession>A0A6A5SNB8</accession>
<organism evidence="2 3">
    <name type="scientific">Clathrospora elynae</name>
    <dbReference type="NCBI Taxonomy" id="706981"/>
    <lineage>
        <taxon>Eukaryota</taxon>
        <taxon>Fungi</taxon>
        <taxon>Dikarya</taxon>
        <taxon>Ascomycota</taxon>
        <taxon>Pezizomycotina</taxon>
        <taxon>Dothideomycetes</taxon>
        <taxon>Pleosporomycetidae</taxon>
        <taxon>Pleosporales</taxon>
        <taxon>Diademaceae</taxon>
        <taxon>Clathrospora</taxon>
    </lineage>
</organism>
<evidence type="ECO:0000313" key="2">
    <source>
        <dbReference type="EMBL" id="KAF1941144.1"/>
    </source>
</evidence>